<evidence type="ECO:0008006" key="5">
    <source>
        <dbReference type="Google" id="ProtNLM"/>
    </source>
</evidence>
<dbReference type="Proteomes" id="UP000616724">
    <property type="component" value="Unassembled WGS sequence"/>
</dbReference>
<evidence type="ECO:0000256" key="2">
    <source>
        <dbReference type="SAM" id="Phobius"/>
    </source>
</evidence>
<feature type="transmembrane region" description="Helical" evidence="2">
    <location>
        <begin position="133"/>
        <end position="152"/>
    </location>
</feature>
<evidence type="ECO:0000313" key="3">
    <source>
        <dbReference type="EMBL" id="GIH75924.1"/>
    </source>
</evidence>
<keyword evidence="2" id="KW-1133">Transmembrane helix</keyword>
<name>A0A8J3RLR2_9ACTN</name>
<keyword evidence="2" id="KW-0812">Transmembrane</keyword>
<dbReference type="AlphaFoldDB" id="A0A8J3RLR2"/>
<sequence length="319" mass="34024">MASTDEPDDLEVQLLALGESLDIPVPPPAATARAVRARLEALSPHPEATPAPADPSPPADPSDPGPSRPADPSRPVSSGPAPSRPADPSHPAPSGPGPSRPAQRSRRSRGFLPAPVRRAWRTARSGARVRRRVVVSAVALLVALFFGATPVGRAAVVEILKFAGIELRIGDPGPLPSGSPRPLPMEGTTTLEEARRQVVFPIVVPAELGEPDEVRISDRGRVVSMVWPGIRLDQYDGTLEVVFRKELGPPWPEETTVDGSRAEWVPAKHGLTYLPRAGGLPVETRLSGPTLVWQRGGVGLRLEGVTDRERAREIARSVQ</sequence>
<proteinExistence type="predicted"/>
<protein>
    <recommendedName>
        <fullName evidence="5">DUF4367 domain-containing protein</fullName>
    </recommendedName>
</protein>
<evidence type="ECO:0000256" key="1">
    <source>
        <dbReference type="SAM" id="MobiDB-lite"/>
    </source>
</evidence>
<feature type="region of interest" description="Disordered" evidence="1">
    <location>
        <begin position="18"/>
        <end position="114"/>
    </location>
</feature>
<keyword evidence="4" id="KW-1185">Reference proteome</keyword>
<dbReference type="EMBL" id="BOOH01000019">
    <property type="protein sequence ID" value="GIH75924.1"/>
    <property type="molecule type" value="Genomic_DNA"/>
</dbReference>
<keyword evidence="2" id="KW-0472">Membrane</keyword>
<feature type="compositionally biased region" description="Pro residues" evidence="1">
    <location>
        <begin position="82"/>
        <end position="99"/>
    </location>
</feature>
<accession>A0A8J3RLR2</accession>
<gene>
    <name evidence="3" type="ORF">Plo01_23530</name>
</gene>
<comment type="caution">
    <text evidence="3">The sequence shown here is derived from an EMBL/GenBank/DDBJ whole genome shotgun (WGS) entry which is preliminary data.</text>
</comment>
<organism evidence="3 4">
    <name type="scientific">Planobispora longispora</name>
    <dbReference type="NCBI Taxonomy" id="28887"/>
    <lineage>
        <taxon>Bacteria</taxon>
        <taxon>Bacillati</taxon>
        <taxon>Actinomycetota</taxon>
        <taxon>Actinomycetes</taxon>
        <taxon>Streptosporangiales</taxon>
        <taxon>Streptosporangiaceae</taxon>
        <taxon>Planobispora</taxon>
    </lineage>
</organism>
<reference evidence="3 4" key="1">
    <citation type="submission" date="2021-01" db="EMBL/GenBank/DDBJ databases">
        <title>Whole genome shotgun sequence of Planobispora longispora NBRC 13918.</title>
        <authorList>
            <person name="Komaki H."/>
            <person name="Tamura T."/>
        </authorList>
    </citation>
    <scope>NUCLEOTIDE SEQUENCE [LARGE SCALE GENOMIC DNA]</scope>
    <source>
        <strain evidence="3 4">NBRC 13918</strain>
    </source>
</reference>
<evidence type="ECO:0000313" key="4">
    <source>
        <dbReference type="Proteomes" id="UP000616724"/>
    </source>
</evidence>
<feature type="compositionally biased region" description="Pro residues" evidence="1">
    <location>
        <begin position="47"/>
        <end position="69"/>
    </location>
</feature>